<protein>
    <submittedName>
        <fullName evidence="4">Ketohexokinase-like protein</fullName>
    </submittedName>
</protein>
<sequence length="337" mass="37400">MTQIVCVGAVYIDTILTVPHFPKEDEKLRASKLIRRRGGNCANSLEVISQLISHETAEENDPEDTEPAELPLHLVSVFPDKKSDDVGLIRNSLPNVRLWPSGIYRAGATEAASSYIIKSLDKDTRTIVSINKLPEMTVEEFAAKAFNLAVVEDVKEGWYHFEGRIPDITLKCVEALREAHEHRGMKISVECEKPEREGMKRVAELADVVFYSKLWAEKNGFKDAKSFLEAQLKCTRSNALLCCTWGDGGATLVQKASDAPEQWSTVTSWKQTPAVAVVDTIGAGDTFIAGMLYTLTYHADWTLDMKLQFANELAGRKVIQDGFGGLASKIFAQGRYI</sequence>
<evidence type="ECO:0000313" key="5">
    <source>
        <dbReference type="Proteomes" id="UP000240883"/>
    </source>
</evidence>
<keyword evidence="5" id="KW-1185">Reference proteome</keyword>
<dbReference type="InterPro" id="IPR002173">
    <property type="entry name" value="Carboh/pur_kinase_PfkB_CS"/>
</dbReference>
<evidence type="ECO:0000259" key="3">
    <source>
        <dbReference type="Pfam" id="PF00294"/>
    </source>
</evidence>
<dbReference type="InterPro" id="IPR011611">
    <property type="entry name" value="PfkB_dom"/>
</dbReference>
<dbReference type="PANTHER" id="PTHR42774:SF3">
    <property type="entry name" value="KETOHEXOKINASE"/>
    <property type="match status" value="1"/>
</dbReference>
<organism evidence="4 5">
    <name type="scientific">Corynespora cassiicola Philippines</name>
    <dbReference type="NCBI Taxonomy" id="1448308"/>
    <lineage>
        <taxon>Eukaryota</taxon>
        <taxon>Fungi</taxon>
        <taxon>Dikarya</taxon>
        <taxon>Ascomycota</taxon>
        <taxon>Pezizomycotina</taxon>
        <taxon>Dothideomycetes</taxon>
        <taxon>Pleosporomycetidae</taxon>
        <taxon>Pleosporales</taxon>
        <taxon>Corynesporascaceae</taxon>
        <taxon>Corynespora</taxon>
    </lineage>
</organism>
<dbReference type="Pfam" id="PF00294">
    <property type="entry name" value="PfkB"/>
    <property type="match status" value="1"/>
</dbReference>
<dbReference type="GO" id="GO:0016301">
    <property type="term" value="F:kinase activity"/>
    <property type="evidence" value="ECO:0007669"/>
    <property type="project" value="UniProtKB-KW"/>
</dbReference>
<dbReference type="SUPFAM" id="SSF53613">
    <property type="entry name" value="Ribokinase-like"/>
    <property type="match status" value="1"/>
</dbReference>
<evidence type="ECO:0000256" key="1">
    <source>
        <dbReference type="ARBA" id="ARBA00022679"/>
    </source>
</evidence>
<dbReference type="EMBL" id="KZ678132">
    <property type="protein sequence ID" value="PSN70385.1"/>
    <property type="molecule type" value="Genomic_DNA"/>
</dbReference>
<dbReference type="InterPro" id="IPR052562">
    <property type="entry name" value="Ketohexokinase-related"/>
</dbReference>
<accession>A0A2T2NY90</accession>
<dbReference type="PANTHER" id="PTHR42774">
    <property type="entry name" value="PHOSPHOTRANSFERASE SYSTEM TRANSPORT PROTEIN"/>
    <property type="match status" value="1"/>
</dbReference>
<feature type="domain" description="Carbohydrate kinase PfkB" evidence="3">
    <location>
        <begin position="1"/>
        <end position="317"/>
    </location>
</feature>
<keyword evidence="1" id="KW-0808">Transferase</keyword>
<evidence type="ECO:0000313" key="4">
    <source>
        <dbReference type="EMBL" id="PSN70385.1"/>
    </source>
</evidence>
<proteinExistence type="predicted"/>
<dbReference type="Proteomes" id="UP000240883">
    <property type="component" value="Unassembled WGS sequence"/>
</dbReference>
<dbReference type="InterPro" id="IPR029056">
    <property type="entry name" value="Ribokinase-like"/>
</dbReference>
<dbReference type="Gene3D" id="3.40.1190.20">
    <property type="match status" value="1"/>
</dbReference>
<evidence type="ECO:0000256" key="2">
    <source>
        <dbReference type="ARBA" id="ARBA00022777"/>
    </source>
</evidence>
<gene>
    <name evidence="4" type="ORF">BS50DRAFT_571635</name>
</gene>
<dbReference type="OrthoDB" id="204058at2759"/>
<name>A0A2T2NY90_CORCC</name>
<dbReference type="PROSITE" id="PS00584">
    <property type="entry name" value="PFKB_KINASES_2"/>
    <property type="match status" value="1"/>
</dbReference>
<keyword evidence="2 4" id="KW-0418">Kinase</keyword>
<reference evidence="4 5" key="1">
    <citation type="journal article" date="2018" name="Front. Microbiol.">
        <title>Genome-Wide Analysis of Corynespora cassiicola Leaf Fall Disease Putative Effectors.</title>
        <authorList>
            <person name="Lopez D."/>
            <person name="Ribeiro S."/>
            <person name="Label P."/>
            <person name="Fumanal B."/>
            <person name="Venisse J.S."/>
            <person name="Kohler A."/>
            <person name="de Oliveira R.R."/>
            <person name="Labutti K."/>
            <person name="Lipzen A."/>
            <person name="Lail K."/>
            <person name="Bauer D."/>
            <person name="Ohm R.A."/>
            <person name="Barry K.W."/>
            <person name="Spatafora J."/>
            <person name="Grigoriev I.V."/>
            <person name="Martin F.M."/>
            <person name="Pujade-Renaud V."/>
        </authorList>
    </citation>
    <scope>NUCLEOTIDE SEQUENCE [LARGE SCALE GENOMIC DNA]</scope>
    <source>
        <strain evidence="4 5">Philippines</strain>
    </source>
</reference>
<dbReference type="AlphaFoldDB" id="A0A2T2NY90"/>
<dbReference type="STRING" id="1448308.A0A2T2NY90"/>